<dbReference type="InterPro" id="IPR020568">
    <property type="entry name" value="Ribosomal_Su5_D2-typ_SF"/>
</dbReference>
<comment type="similarity">
    <text evidence="2">Belongs to the RNase PH family.</text>
</comment>
<evidence type="ECO:0000256" key="5">
    <source>
        <dbReference type="ARBA" id="ARBA00023242"/>
    </source>
</evidence>
<dbReference type="PANTHER" id="PTHR11953">
    <property type="entry name" value="EXOSOME COMPLEX COMPONENT"/>
    <property type="match status" value="1"/>
</dbReference>
<name>A0A1I7X1J6_HETBA</name>
<dbReference type="SUPFAM" id="SSF54211">
    <property type="entry name" value="Ribosomal protein S5 domain 2-like"/>
    <property type="match status" value="1"/>
</dbReference>
<dbReference type="Gene3D" id="3.30.230.70">
    <property type="entry name" value="GHMP Kinase, N-terminal domain"/>
    <property type="match status" value="1"/>
</dbReference>
<evidence type="ECO:0000256" key="2">
    <source>
        <dbReference type="ARBA" id="ARBA00006678"/>
    </source>
</evidence>
<feature type="transmembrane region" description="Helical" evidence="6">
    <location>
        <begin position="93"/>
        <end position="112"/>
    </location>
</feature>
<sequence>MSLVGRMRPLRCELNFLDKADGSCSYSQGKTVVWASCSGPGDVHVTRRENEKMHLDVSFRQLTGDCQHHPLNRVLEATLENTVNTHLFPKTSLVIISNIAVNICLLGYCALLTSRWKYWCRSTDGGRAPFCGVQVVRIGEQFVIDPDQKTEDKADANFLFAFQMSSEVGV</sequence>
<dbReference type="AlphaFoldDB" id="A0A1I7X1J6"/>
<organism evidence="8 9">
    <name type="scientific">Heterorhabditis bacteriophora</name>
    <name type="common">Entomopathogenic nematode worm</name>
    <dbReference type="NCBI Taxonomy" id="37862"/>
    <lineage>
        <taxon>Eukaryota</taxon>
        <taxon>Metazoa</taxon>
        <taxon>Ecdysozoa</taxon>
        <taxon>Nematoda</taxon>
        <taxon>Chromadorea</taxon>
        <taxon>Rhabditida</taxon>
        <taxon>Rhabditina</taxon>
        <taxon>Rhabditomorpha</taxon>
        <taxon>Strongyloidea</taxon>
        <taxon>Heterorhabditidae</taxon>
        <taxon>Heterorhabditis</taxon>
    </lineage>
</organism>
<reference evidence="9" key="1">
    <citation type="submission" date="2016-11" db="UniProtKB">
        <authorList>
            <consortium name="WormBaseParasite"/>
        </authorList>
    </citation>
    <scope>IDENTIFICATION</scope>
</reference>
<comment type="subcellular location">
    <subcellularLocation>
        <location evidence="1">Nucleus</location>
    </subcellularLocation>
</comment>
<keyword evidence="6" id="KW-1133">Transmembrane helix</keyword>
<dbReference type="GO" id="GO:0005730">
    <property type="term" value="C:nucleolus"/>
    <property type="evidence" value="ECO:0007669"/>
    <property type="project" value="TreeGrafter"/>
</dbReference>
<protein>
    <submittedName>
        <fullName evidence="9">Exosome complex component RRP45</fullName>
    </submittedName>
</protein>
<evidence type="ECO:0000256" key="1">
    <source>
        <dbReference type="ARBA" id="ARBA00004123"/>
    </source>
</evidence>
<evidence type="ECO:0000256" key="6">
    <source>
        <dbReference type="SAM" id="Phobius"/>
    </source>
</evidence>
<dbReference type="GO" id="GO:0000176">
    <property type="term" value="C:nuclear exosome (RNase complex)"/>
    <property type="evidence" value="ECO:0007669"/>
    <property type="project" value="TreeGrafter"/>
</dbReference>
<accession>A0A1I7X1J6</accession>
<dbReference type="Pfam" id="PF01138">
    <property type="entry name" value="RNase_PH"/>
    <property type="match status" value="1"/>
</dbReference>
<dbReference type="GO" id="GO:0016075">
    <property type="term" value="P:rRNA catabolic process"/>
    <property type="evidence" value="ECO:0007669"/>
    <property type="project" value="TreeGrafter"/>
</dbReference>
<dbReference type="GO" id="GO:0071051">
    <property type="term" value="P:poly(A)-dependent snoRNA 3'-end processing"/>
    <property type="evidence" value="ECO:0007669"/>
    <property type="project" value="TreeGrafter"/>
</dbReference>
<keyword evidence="4" id="KW-0271">Exosome</keyword>
<keyword evidence="3" id="KW-0698">rRNA processing</keyword>
<dbReference type="GO" id="GO:0006364">
    <property type="term" value="P:rRNA processing"/>
    <property type="evidence" value="ECO:0007669"/>
    <property type="project" value="UniProtKB-KW"/>
</dbReference>
<dbReference type="GO" id="GO:0071028">
    <property type="term" value="P:nuclear mRNA surveillance"/>
    <property type="evidence" value="ECO:0007669"/>
    <property type="project" value="TreeGrafter"/>
</dbReference>
<dbReference type="GO" id="GO:0000177">
    <property type="term" value="C:cytoplasmic exosome (RNase complex)"/>
    <property type="evidence" value="ECO:0007669"/>
    <property type="project" value="TreeGrafter"/>
</dbReference>
<evidence type="ECO:0000259" key="7">
    <source>
        <dbReference type="Pfam" id="PF01138"/>
    </source>
</evidence>
<dbReference type="InterPro" id="IPR001247">
    <property type="entry name" value="ExoRNase_PH_dom1"/>
</dbReference>
<dbReference type="PANTHER" id="PTHR11953:SF1">
    <property type="entry name" value="EXOSOME COMPLEX COMPONENT RRP46"/>
    <property type="match status" value="1"/>
</dbReference>
<proteinExistence type="inferred from homology"/>
<dbReference type="Proteomes" id="UP000095283">
    <property type="component" value="Unplaced"/>
</dbReference>
<keyword evidence="5" id="KW-0539">Nucleus</keyword>
<dbReference type="InterPro" id="IPR050080">
    <property type="entry name" value="RNase_PH"/>
</dbReference>
<evidence type="ECO:0000256" key="3">
    <source>
        <dbReference type="ARBA" id="ARBA00022552"/>
    </source>
</evidence>
<evidence type="ECO:0000313" key="9">
    <source>
        <dbReference type="WBParaSite" id="Hba_11323"/>
    </source>
</evidence>
<dbReference type="GO" id="GO:0003723">
    <property type="term" value="F:RNA binding"/>
    <property type="evidence" value="ECO:0007669"/>
    <property type="project" value="TreeGrafter"/>
</dbReference>
<evidence type="ECO:0000256" key="4">
    <source>
        <dbReference type="ARBA" id="ARBA00022835"/>
    </source>
</evidence>
<feature type="domain" description="Exoribonuclease phosphorolytic" evidence="7">
    <location>
        <begin position="7"/>
        <end position="99"/>
    </location>
</feature>
<evidence type="ECO:0000313" key="8">
    <source>
        <dbReference type="Proteomes" id="UP000095283"/>
    </source>
</evidence>
<keyword evidence="8" id="KW-1185">Reference proteome</keyword>
<dbReference type="InterPro" id="IPR027408">
    <property type="entry name" value="PNPase/RNase_PH_dom_sf"/>
</dbReference>
<keyword evidence="6" id="KW-0472">Membrane</keyword>
<dbReference type="WBParaSite" id="Hba_11323">
    <property type="protein sequence ID" value="Hba_11323"/>
    <property type="gene ID" value="Hba_11323"/>
</dbReference>
<dbReference type="GO" id="GO:0034475">
    <property type="term" value="P:U4 snRNA 3'-end processing"/>
    <property type="evidence" value="ECO:0007669"/>
    <property type="project" value="TreeGrafter"/>
</dbReference>
<keyword evidence="6" id="KW-0812">Transmembrane</keyword>